<dbReference type="eggNOG" id="ENOG5031E6R">
    <property type="taxonomic scope" value="Bacteria"/>
</dbReference>
<comment type="caution">
    <text evidence="1">The sequence shown here is derived from an EMBL/GenBank/DDBJ whole genome shotgun (WGS) entry which is preliminary data.</text>
</comment>
<dbReference type="STRING" id="314271.RB2654_01430"/>
<protein>
    <submittedName>
        <fullName evidence="1">Uncharacterized protein</fullName>
    </submittedName>
</protein>
<dbReference type="HOGENOM" id="CLU_097546_0_0_5"/>
<evidence type="ECO:0000313" key="1">
    <source>
        <dbReference type="EMBL" id="EAQ12122.1"/>
    </source>
</evidence>
<keyword evidence="2" id="KW-1185">Reference proteome</keyword>
<name>A3VIC3_9RHOB</name>
<gene>
    <name evidence="1" type="ORF">RB2654_01430</name>
</gene>
<accession>A3VIC3</accession>
<sequence>MGTKAGGNVPLQNRVMPDGRIVVDPARGSFTGNRGILAFDDTGRLGARRWSHHAWIICTLEHPRGRYHGPQPQNAWTPLFFLDEAVALAAGHRPCGYCRRHAFDAFRTASGIDRAPQIDRALHRARVRRDRTQITHVALADTLPNWAFIRHEGAPWIVQGGFIRRFTPGGYRDRATRPRGEVTVLTPAPTVTALAGGYIPALHPSLSAP</sequence>
<dbReference type="Proteomes" id="UP000002931">
    <property type="component" value="Unassembled WGS sequence"/>
</dbReference>
<organism evidence="1 2">
    <name type="scientific">Maritimibacter alkaliphilus HTCC2654</name>
    <dbReference type="NCBI Taxonomy" id="314271"/>
    <lineage>
        <taxon>Bacteria</taxon>
        <taxon>Pseudomonadati</taxon>
        <taxon>Pseudomonadota</taxon>
        <taxon>Alphaproteobacteria</taxon>
        <taxon>Rhodobacterales</taxon>
        <taxon>Roseobacteraceae</taxon>
        <taxon>Maritimibacter</taxon>
    </lineage>
</organism>
<proteinExistence type="predicted"/>
<dbReference type="AlphaFoldDB" id="A3VIC3"/>
<reference evidence="1 2" key="1">
    <citation type="journal article" date="2010" name="J. Bacteriol.">
        <title>Genome sequences of Pelagibaca bermudensis HTCC2601T and Maritimibacter alkaliphilus HTCC2654T, the type strains of two marine Roseobacter genera.</title>
        <authorList>
            <person name="Thrash J.C."/>
            <person name="Cho J.C."/>
            <person name="Ferriera S."/>
            <person name="Johnson J."/>
            <person name="Vergin K.L."/>
            <person name="Giovannoni S.J."/>
        </authorList>
    </citation>
    <scope>NUCLEOTIDE SEQUENCE [LARGE SCALE GENOMIC DNA]</scope>
    <source>
        <strain evidence="1 2">HTCC2654</strain>
    </source>
</reference>
<evidence type="ECO:0000313" key="2">
    <source>
        <dbReference type="Proteomes" id="UP000002931"/>
    </source>
</evidence>
<dbReference type="EMBL" id="AAMT01000010">
    <property type="protein sequence ID" value="EAQ12122.1"/>
    <property type="molecule type" value="Genomic_DNA"/>
</dbReference>